<dbReference type="InterPro" id="IPR011250">
    <property type="entry name" value="OMP/PagP_B-barrel"/>
</dbReference>
<evidence type="ECO:0000313" key="3">
    <source>
        <dbReference type="EMBL" id="CUS43457.1"/>
    </source>
</evidence>
<proteinExistence type="predicted"/>
<dbReference type="Pfam" id="PF13505">
    <property type="entry name" value="OMP_b-brl"/>
    <property type="match status" value="1"/>
</dbReference>
<dbReference type="InterPro" id="IPR027385">
    <property type="entry name" value="Beta-barrel_OMP"/>
</dbReference>
<protein>
    <submittedName>
        <fullName evidence="3">Outer membrane protein A</fullName>
    </submittedName>
</protein>
<feature type="domain" description="Outer membrane protein beta-barrel" evidence="2">
    <location>
        <begin position="17"/>
        <end position="208"/>
    </location>
</feature>
<reference evidence="3" key="1">
    <citation type="submission" date="2015-10" db="EMBL/GenBank/DDBJ databases">
        <authorList>
            <person name="Gilbert D.G."/>
        </authorList>
    </citation>
    <scope>NUCLEOTIDE SEQUENCE</scope>
</reference>
<dbReference type="EMBL" id="CZQE01000054">
    <property type="protein sequence ID" value="CUS43457.1"/>
    <property type="molecule type" value="Genomic_DNA"/>
</dbReference>
<evidence type="ECO:0000256" key="1">
    <source>
        <dbReference type="ARBA" id="ARBA00022729"/>
    </source>
</evidence>
<dbReference type="SUPFAM" id="SSF56925">
    <property type="entry name" value="OMPA-like"/>
    <property type="match status" value="1"/>
</dbReference>
<evidence type="ECO:0000259" key="2">
    <source>
        <dbReference type="Pfam" id="PF13505"/>
    </source>
</evidence>
<name>A0A160TIB5_9ZZZZ</name>
<keyword evidence="1" id="KW-0732">Signal</keyword>
<gene>
    <name evidence="3" type="ORF">MGWOODY_Smn87</name>
</gene>
<dbReference type="Gene3D" id="2.40.160.20">
    <property type="match status" value="1"/>
</dbReference>
<organism evidence="3">
    <name type="scientific">hydrothermal vent metagenome</name>
    <dbReference type="NCBI Taxonomy" id="652676"/>
    <lineage>
        <taxon>unclassified sequences</taxon>
        <taxon>metagenomes</taxon>
        <taxon>ecological metagenomes</taxon>
    </lineage>
</organism>
<accession>A0A160TIB5</accession>
<dbReference type="AlphaFoldDB" id="A0A160TIB5"/>
<sequence>MFSRSITGTTGAAALAFALAATLPASAAFAQTDAEPGTYVVVRAGPQLDADLHMKGGDITSPSTFQKNTDFKTGLVGEIGLGYDLGGFRFEGTVGYDTAGANLEKLASKQMAASGRLKTLNLGISGYYDLNLGGGLRPYVGGGIGVARTTVNLSRISAVAPTAGTGSTLRGSDWGFRWHLDAGAGFALSPATVLEVGARYSNVNRLSIDGTIPNATGAAVARQYKPRATSTALLVGLRQKF</sequence>